<dbReference type="PANTHER" id="PTHR23115">
    <property type="entry name" value="TRANSLATION FACTOR"/>
    <property type="match status" value="1"/>
</dbReference>
<dbReference type="EMBL" id="JBHUMD010000013">
    <property type="protein sequence ID" value="MFD2602167.1"/>
    <property type="molecule type" value="Genomic_DNA"/>
</dbReference>
<dbReference type="InterPro" id="IPR009001">
    <property type="entry name" value="Transl_elong_EF1A/Init_IF2_C"/>
</dbReference>
<dbReference type="InterPro" id="IPR000795">
    <property type="entry name" value="T_Tr_GTP-bd_dom"/>
</dbReference>
<dbReference type="InterPro" id="IPR027417">
    <property type="entry name" value="P-loop_NTPase"/>
</dbReference>
<dbReference type="InterPro" id="IPR031157">
    <property type="entry name" value="G_TR_CS"/>
</dbReference>
<dbReference type="InterPro" id="IPR041757">
    <property type="entry name" value="CysN_GTP-bd"/>
</dbReference>
<dbReference type="InterPro" id="IPR050100">
    <property type="entry name" value="TRAFAC_GTPase_members"/>
</dbReference>
<organism evidence="8 9">
    <name type="scientific">Flavobacterium suzhouense</name>
    <dbReference type="NCBI Taxonomy" id="1529638"/>
    <lineage>
        <taxon>Bacteria</taxon>
        <taxon>Pseudomonadati</taxon>
        <taxon>Bacteroidota</taxon>
        <taxon>Flavobacteriia</taxon>
        <taxon>Flavobacteriales</taxon>
        <taxon>Flavobacteriaceae</taxon>
        <taxon>Flavobacterium</taxon>
    </lineage>
</organism>
<keyword evidence="5" id="KW-0067">ATP-binding</keyword>
<dbReference type="Gene3D" id="3.40.50.300">
    <property type="entry name" value="P-loop containing nucleotide triphosphate hydrolases"/>
    <property type="match status" value="1"/>
</dbReference>
<dbReference type="EC" id="2.7.7.4" evidence="1"/>
<dbReference type="GO" id="GO:0016779">
    <property type="term" value="F:nucleotidyltransferase activity"/>
    <property type="evidence" value="ECO:0007669"/>
    <property type="project" value="UniProtKB-KW"/>
</dbReference>
<evidence type="ECO:0000256" key="3">
    <source>
        <dbReference type="ARBA" id="ARBA00022695"/>
    </source>
</evidence>
<reference evidence="9" key="1">
    <citation type="journal article" date="2019" name="Int. J. Syst. Evol. Microbiol.">
        <title>The Global Catalogue of Microorganisms (GCM) 10K type strain sequencing project: providing services to taxonomists for standard genome sequencing and annotation.</title>
        <authorList>
            <consortium name="The Broad Institute Genomics Platform"/>
            <consortium name="The Broad Institute Genome Sequencing Center for Infectious Disease"/>
            <person name="Wu L."/>
            <person name="Ma J."/>
        </authorList>
    </citation>
    <scope>NUCLEOTIDE SEQUENCE [LARGE SCALE GENOMIC DNA]</scope>
    <source>
        <strain evidence="9">KCTC 42107</strain>
    </source>
</reference>
<comment type="caution">
    <text evidence="8">The sequence shown here is derived from an EMBL/GenBank/DDBJ whole genome shotgun (WGS) entry which is preliminary data.</text>
</comment>
<sequence length="414" mass="46255">MNTLRFITAGNVDDGKSTLIGRLLYDSGSIHTDQLGLLKKQGEISGSNIDLSLITDGLRSEREQGITIDVAYKYFSTTKRKFIIADAPGHEQYTRNMITGASNSDVIIILVDARKGITEQTRRHASIASLIGIRKAIVAINKIDLVNYSAQVFERIKEDFIGISDKLNFDEISYVPVSALEGDNIVTKSLFTAWYPGKPLLQILEEIEISSGKELPARFQVQWVIRPKDDKYHDYRGYAGPVLSGNYSVGDKVRILSSGIETTISSIEQDGKNISEATAGQNIVLHFSDNIDISRGDGIIASDGYIENSTEIRAWISWLDKEPLKLDKTYILQHRFRNLRAKIIGITNKWDVNQWEFTDANEISQNDIAQIVIRTNQPVHFDAFEKNSKTGNGILIDETTFSTVGGLMFLENTV</sequence>
<dbReference type="NCBIfam" id="TIGR00231">
    <property type="entry name" value="small_GTP"/>
    <property type="match status" value="1"/>
</dbReference>
<evidence type="ECO:0000256" key="2">
    <source>
        <dbReference type="ARBA" id="ARBA00022679"/>
    </source>
</evidence>
<evidence type="ECO:0000313" key="8">
    <source>
        <dbReference type="EMBL" id="MFD2602167.1"/>
    </source>
</evidence>
<dbReference type="InterPro" id="IPR005225">
    <property type="entry name" value="Small_GTP-bd"/>
</dbReference>
<evidence type="ECO:0000256" key="4">
    <source>
        <dbReference type="ARBA" id="ARBA00022741"/>
    </source>
</evidence>
<keyword evidence="2" id="KW-0808">Transferase</keyword>
<evidence type="ECO:0000313" key="9">
    <source>
        <dbReference type="Proteomes" id="UP001597480"/>
    </source>
</evidence>
<evidence type="ECO:0000259" key="7">
    <source>
        <dbReference type="PROSITE" id="PS51722"/>
    </source>
</evidence>
<evidence type="ECO:0000256" key="5">
    <source>
        <dbReference type="ARBA" id="ARBA00022840"/>
    </source>
</evidence>
<keyword evidence="9" id="KW-1185">Reference proteome</keyword>
<dbReference type="PROSITE" id="PS00301">
    <property type="entry name" value="G_TR_1"/>
    <property type="match status" value="1"/>
</dbReference>
<proteinExistence type="predicted"/>
<dbReference type="SUPFAM" id="SSF50465">
    <property type="entry name" value="EF-Tu/eEF-1alpha/eIF2-gamma C-terminal domain"/>
    <property type="match status" value="1"/>
</dbReference>
<dbReference type="Pfam" id="PF00009">
    <property type="entry name" value="GTP_EFTU"/>
    <property type="match status" value="1"/>
</dbReference>
<dbReference type="SUPFAM" id="SSF50447">
    <property type="entry name" value="Translation proteins"/>
    <property type="match status" value="1"/>
</dbReference>
<dbReference type="InterPro" id="IPR011779">
    <property type="entry name" value="SO4_adenylTrfase_lsu"/>
</dbReference>
<dbReference type="Proteomes" id="UP001597480">
    <property type="component" value="Unassembled WGS sequence"/>
</dbReference>
<evidence type="ECO:0000256" key="6">
    <source>
        <dbReference type="ARBA" id="ARBA00023134"/>
    </source>
</evidence>
<dbReference type="NCBIfam" id="TIGR02034">
    <property type="entry name" value="CysN"/>
    <property type="match status" value="1"/>
</dbReference>
<accession>A0ABW5NWB9</accession>
<dbReference type="CDD" id="cd04095">
    <property type="entry name" value="CysN_NoDQ_III"/>
    <property type="match status" value="1"/>
</dbReference>
<dbReference type="PRINTS" id="PR00315">
    <property type="entry name" value="ELONGATNFCT"/>
</dbReference>
<feature type="domain" description="Tr-type G" evidence="7">
    <location>
        <begin position="1"/>
        <end position="211"/>
    </location>
</feature>
<protein>
    <recommendedName>
        <fullName evidence="1">sulfate adenylyltransferase</fullName>
        <ecNumber evidence="1">2.7.7.4</ecNumber>
    </recommendedName>
</protein>
<dbReference type="RefSeq" id="WP_379820657.1">
    <property type="nucleotide sequence ID" value="NZ_JBHUMD010000013.1"/>
</dbReference>
<dbReference type="PROSITE" id="PS51722">
    <property type="entry name" value="G_TR_2"/>
    <property type="match status" value="1"/>
</dbReference>
<keyword evidence="6" id="KW-0342">GTP-binding</keyword>
<gene>
    <name evidence="8" type="ORF">ACFSR3_08865</name>
</gene>
<dbReference type="Pfam" id="PF22594">
    <property type="entry name" value="GTP-eEF1A_C"/>
    <property type="match status" value="1"/>
</dbReference>
<keyword evidence="4" id="KW-0547">Nucleotide-binding</keyword>
<dbReference type="InterPro" id="IPR009000">
    <property type="entry name" value="Transl_B-barrel_sf"/>
</dbReference>
<evidence type="ECO:0000256" key="1">
    <source>
        <dbReference type="ARBA" id="ARBA00012391"/>
    </source>
</evidence>
<keyword evidence="3 8" id="KW-0548">Nucleotidyltransferase</keyword>
<dbReference type="CDD" id="cd04166">
    <property type="entry name" value="CysN_ATPS"/>
    <property type="match status" value="1"/>
</dbReference>
<name>A0ABW5NWB9_9FLAO</name>
<dbReference type="SUPFAM" id="SSF52540">
    <property type="entry name" value="P-loop containing nucleoside triphosphate hydrolases"/>
    <property type="match status" value="1"/>
</dbReference>
<dbReference type="Gene3D" id="2.40.30.10">
    <property type="entry name" value="Translation factors"/>
    <property type="match status" value="2"/>
</dbReference>
<dbReference type="InterPro" id="IPR054696">
    <property type="entry name" value="GTP-eEF1A_C"/>
</dbReference>
<dbReference type="InterPro" id="IPR044139">
    <property type="entry name" value="CysN_NoDQ_III"/>
</dbReference>